<dbReference type="GO" id="GO:0005634">
    <property type="term" value="C:nucleus"/>
    <property type="evidence" value="ECO:0007669"/>
    <property type="project" value="UniProtKB-UniRule"/>
</dbReference>
<dbReference type="Gene3D" id="1.10.30.10">
    <property type="entry name" value="High mobility group box domain"/>
    <property type="match status" value="2"/>
</dbReference>
<protein>
    <recommendedName>
        <fullName evidence="5">HMG box domain-containing protein</fullName>
    </recommendedName>
</protein>
<dbReference type="SUPFAM" id="SSF47095">
    <property type="entry name" value="HMG-box"/>
    <property type="match status" value="2"/>
</dbReference>
<feature type="compositionally biased region" description="Polar residues" evidence="4">
    <location>
        <begin position="257"/>
        <end position="270"/>
    </location>
</feature>
<dbReference type="Proteomes" id="UP000828390">
    <property type="component" value="Unassembled WGS sequence"/>
</dbReference>
<feature type="region of interest" description="Disordered" evidence="4">
    <location>
        <begin position="257"/>
        <end position="287"/>
    </location>
</feature>
<evidence type="ECO:0000256" key="3">
    <source>
        <dbReference type="PROSITE-ProRule" id="PRU00267"/>
    </source>
</evidence>
<dbReference type="PANTHER" id="PTHR46040:SF3">
    <property type="entry name" value="HIGH MOBILITY GROUP PROTEIN 2"/>
    <property type="match status" value="1"/>
</dbReference>
<evidence type="ECO:0000256" key="4">
    <source>
        <dbReference type="SAM" id="MobiDB-lite"/>
    </source>
</evidence>
<proteinExistence type="predicted"/>
<organism evidence="6 7">
    <name type="scientific">Dreissena polymorpha</name>
    <name type="common">Zebra mussel</name>
    <name type="synonym">Mytilus polymorpha</name>
    <dbReference type="NCBI Taxonomy" id="45954"/>
    <lineage>
        <taxon>Eukaryota</taxon>
        <taxon>Metazoa</taxon>
        <taxon>Spiralia</taxon>
        <taxon>Lophotrochozoa</taxon>
        <taxon>Mollusca</taxon>
        <taxon>Bivalvia</taxon>
        <taxon>Autobranchia</taxon>
        <taxon>Heteroconchia</taxon>
        <taxon>Euheterodonta</taxon>
        <taxon>Imparidentia</taxon>
        <taxon>Neoheterodontei</taxon>
        <taxon>Myida</taxon>
        <taxon>Dreissenoidea</taxon>
        <taxon>Dreissenidae</taxon>
        <taxon>Dreissena</taxon>
    </lineage>
</organism>
<feature type="DNA-binding region" description="HMG box" evidence="3">
    <location>
        <begin position="112"/>
        <end position="181"/>
    </location>
</feature>
<gene>
    <name evidence="6" type="ORF">DPMN_119909</name>
</gene>
<keyword evidence="2 3" id="KW-0539">Nucleus</keyword>
<reference evidence="6" key="2">
    <citation type="submission" date="2020-11" db="EMBL/GenBank/DDBJ databases">
        <authorList>
            <person name="McCartney M.A."/>
            <person name="Auch B."/>
            <person name="Kono T."/>
            <person name="Mallez S."/>
            <person name="Becker A."/>
            <person name="Gohl D.M."/>
            <person name="Silverstein K.A.T."/>
            <person name="Koren S."/>
            <person name="Bechman K.B."/>
            <person name="Herman A."/>
            <person name="Abrahante J.E."/>
            <person name="Garbe J."/>
        </authorList>
    </citation>
    <scope>NUCLEOTIDE SEQUENCE</scope>
    <source>
        <strain evidence="6">Duluth1</strain>
        <tissue evidence="6">Whole animal</tissue>
    </source>
</reference>
<evidence type="ECO:0000313" key="7">
    <source>
        <dbReference type="Proteomes" id="UP000828390"/>
    </source>
</evidence>
<feature type="compositionally biased region" description="Basic residues" evidence="4">
    <location>
        <begin position="274"/>
        <end position="283"/>
    </location>
</feature>
<name>A0A9D4GJM1_DREPO</name>
<keyword evidence="1 3" id="KW-0238">DNA-binding</keyword>
<dbReference type="InterPro" id="IPR009071">
    <property type="entry name" value="HMG_box_dom"/>
</dbReference>
<dbReference type="PANTHER" id="PTHR46040">
    <property type="entry name" value="HIGH MOBILITY GROUP PROTEIN 2"/>
    <property type="match status" value="1"/>
</dbReference>
<dbReference type="GO" id="GO:0003677">
    <property type="term" value="F:DNA binding"/>
    <property type="evidence" value="ECO:0007669"/>
    <property type="project" value="UniProtKB-UniRule"/>
</dbReference>
<dbReference type="EMBL" id="JAIWYP010000005">
    <property type="protein sequence ID" value="KAH3818305.1"/>
    <property type="molecule type" value="Genomic_DNA"/>
</dbReference>
<sequence length="350" mass="40942">KCQDPDEQEGVQFSFEMPGDQNKAYNDFHGNQQNSPALTPSVFMYHTPKGIVYSTGSLPDKFNFQQVTSQDSADSVPAINSDQLTNQTNEHVQQDESNICTNGYEEKRRRIRRKDTKAYIRYLNDRRDSFRRENPSISNPNYQMHMMSIEWRNMPDEEKKKYRDAAEKDMERFNEEMLEYQKTGDCKEFHAFKKFKPKPPVEAFHRYTKDRRDEFNKQRASMTNPEFQQGLLSTVSNSSTGSRNEIKVEPIESSLASPIATSTSTINTDSTPKKQNRRCKRKGKDPIPMTPMVSAFFRFMFENGGPFCESYEDLKWNDQTTKMSLLWNSLPEHEKQKYLEAAQEDKKKQE</sequence>
<evidence type="ECO:0000313" key="6">
    <source>
        <dbReference type="EMBL" id="KAH3818305.1"/>
    </source>
</evidence>
<dbReference type="GO" id="GO:0010468">
    <property type="term" value="P:regulation of gene expression"/>
    <property type="evidence" value="ECO:0007669"/>
    <property type="project" value="TreeGrafter"/>
</dbReference>
<accession>A0A9D4GJM1</accession>
<dbReference type="Pfam" id="PF00505">
    <property type="entry name" value="HMG_box"/>
    <property type="match status" value="2"/>
</dbReference>
<evidence type="ECO:0000259" key="5">
    <source>
        <dbReference type="PROSITE" id="PS50118"/>
    </source>
</evidence>
<comment type="caution">
    <text evidence="6">The sequence shown here is derived from an EMBL/GenBank/DDBJ whole genome shotgun (WGS) entry which is preliminary data.</text>
</comment>
<dbReference type="AlphaFoldDB" id="A0A9D4GJM1"/>
<dbReference type="PROSITE" id="PS50118">
    <property type="entry name" value="HMG_BOX_2"/>
    <property type="match status" value="2"/>
</dbReference>
<keyword evidence="7" id="KW-1185">Reference proteome</keyword>
<dbReference type="CDD" id="cd00084">
    <property type="entry name" value="HMG-box_SF"/>
    <property type="match status" value="1"/>
</dbReference>
<evidence type="ECO:0000256" key="2">
    <source>
        <dbReference type="ARBA" id="ARBA00023242"/>
    </source>
</evidence>
<dbReference type="InterPro" id="IPR036910">
    <property type="entry name" value="HMG_box_dom_sf"/>
</dbReference>
<feature type="non-terminal residue" evidence="6">
    <location>
        <position position="350"/>
    </location>
</feature>
<feature type="domain" description="HMG box" evidence="5">
    <location>
        <begin position="289"/>
        <end position="350"/>
    </location>
</feature>
<feature type="DNA-binding region" description="HMG box" evidence="3">
    <location>
        <begin position="289"/>
        <end position="350"/>
    </location>
</feature>
<dbReference type="InterPro" id="IPR051965">
    <property type="entry name" value="ChromReg_NeuronalGeneExpr"/>
</dbReference>
<evidence type="ECO:0000256" key="1">
    <source>
        <dbReference type="ARBA" id="ARBA00023125"/>
    </source>
</evidence>
<feature type="domain" description="HMG box" evidence="5">
    <location>
        <begin position="112"/>
        <end position="181"/>
    </location>
</feature>
<dbReference type="SMART" id="SM00398">
    <property type="entry name" value="HMG"/>
    <property type="match status" value="2"/>
</dbReference>
<reference evidence="6" key="1">
    <citation type="journal article" date="2019" name="bioRxiv">
        <title>The Genome of the Zebra Mussel, Dreissena polymorpha: A Resource for Invasive Species Research.</title>
        <authorList>
            <person name="McCartney M.A."/>
            <person name="Auch B."/>
            <person name="Kono T."/>
            <person name="Mallez S."/>
            <person name="Zhang Y."/>
            <person name="Obille A."/>
            <person name="Becker A."/>
            <person name="Abrahante J.E."/>
            <person name="Garbe J."/>
            <person name="Badalamenti J.P."/>
            <person name="Herman A."/>
            <person name="Mangelson H."/>
            <person name="Liachko I."/>
            <person name="Sullivan S."/>
            <person name="Sone E.D."/>
            <person name="Koren S."/>
            <person name="Silverstein K.A.T."/>
            <person name="Beckman K.B."/>
            <person name="Gohl D.M."/>
        </authorList>
    </citation>
    <scope>NUCLEOTIDE SEQUENCE</scope>
    <source>
        <strain evidence="6">Duluth1</strain>
        <tissue evidence="6">Whole animal</tissue>
    </source>
</reference>